<evidence type="ECO:0000313" key="3">
    <source>
        <dbReference type="EMBL" id="MUI11596.1"/>
    </source>
</evidence>
<comment type="caution">
    <text evidence="3">The sequence shown here is derived from an EMBL/GenBank/DDBJ whole genome shotgun (WGS) entry which is preliminary data.</text>
</comment>
<feature type="chain" id="PRO_5026059672" evidence="2">
    <location>
        <begin position="40"/>
        <end position="341"/>
    </location>
</feature>
<keyword evidence="4" id="KW-1185">Reference proteome</keyword>
<keyword evidence="2" id="KW-0732">Signal</keyword>
<dbReference type="InterPro" id="IPR009560">
    <property type="entry name" value="DUF1176"/>
</dbReference>
<feature type="region of interest" description="Disordered" evidence="1">
    <location>
        <begin position="170"/>
        <end position="189"/>
    </location>
</feature>
<sequence>MVQATNDRSTQRVCPMTIPALLRNASLAVALLAPLFCAAQEYEDWIVQCDNINHCEAVGYGQDSETAQWIAFQVMRDAGPATAVSAKFILAEDGPEKPAAITMTVDGYRPVPIQANGPIPHEAAHELLDRMIDGKAGQASDGRQRWTLPLAGMKAALLRMDALQGRIGTPGALVRRGSRPETSVPPAPAMPVLRAAPRAQSIHDRKIKAALLAEIHPGEEDTGFHGLYRLADGRLLYLLELGRGPMDSFHEIWLANGQPPYRPRELQPPTNGLPADALINADFDGQVLESNIGRGFAGCLHSTKWLWTGDSFELLMMNHADHCRGMLGLIEHRKWVARKVP</sequence>
<evidence type="ECO:0000256" key="1">
    <source>
        <dbReference type="SAM" id="MobiDB-lite"/>
    </source>
</evidence>
<gene>
    <name evidence="3" type="ORF">GJV26_03730</name>
</gene>
<reference evidence="3 4" key="1">
    <citation type="submission" date="2019-11" db="EMBL/GenBank/DDBJ databases">
        <title>Draft Genome Sequences of Six Type Strains of the Genus Massilia.</title>
        <authorList>
            <person name="Miess H."/>
            <person name="Frediansyah A."/>
            <person name="Goeker M."/>
            <person name="Gross H."/>
        </authorList>
    </citation>
    <scope>NUCLEOTIDE SEQUENCE [LARGE SCALE GENOMIC DNA]</scope>
    <source>
        <strain evidence="3 4">DSM 17513</strain>
    </source>
</reference>
<dbReference type="AlphaFoldDB" id="A0A6I3X760"/>
<proteinExistence type="predicted"/>
<protein>
    <submittedName>
        <fullName evidence="3">DUF1176 domain-containing protein</fullName>
    </submittedName>
</protein>
<feature type="signal peptide" evidence="2">
    <location>
        <begin position="1"/>
        <end position="39"/>
    </location>
</feature>
<name>A0A6I3X760_9BURK</name>
<dbReference type="Pfam" id="PF06674">
    <property type="entry name" value="DUF1176"/>
    <property type="match status" value="1"/>
</dbReference>
<dbReference type="OrthoDB" id="6183301at2"/>
<organism evidence="3 4">
    <name type="scientific">Pseudoduganella dura</name>
    <dbReference type="NCBI Taxonomy" id="321982"/>
    <lineage>
        <taxon>Bacteria</taxon>
        <taxon>Pseudomonadati</taxon>
        <taxon>Pseudomonadota</taxon>
        <taxon>Betaproteobacteria</taxon>
        <taxon>Burkholderiales</taxon>
        <taxon>Oxalobacteraceae</taxon>
        <taxon>Telluria group</taxon>
        <taxon>Pseudoduganella</taxon>
    </lineage>
</organism>
<dbReference type="EMBL" id="WNWM01000002">
    <property type="protein sequence ID" value="MUI11596.1"/>
    <property type="molecule type" value="Genomic_DNA"/>
</dbReference>
<dbReference type="Proteomes" id="UP000431684">
    <property type="component" value="Unassembled WGS sequence"/>
</dbReference>
<accession>A0A6I3X760</accession>
<evidence type="ECO:0000313" key="4">
    <source>
        <dbReference type="Proteomes" id="UP000431684"/>
    </source>
</evidence>
<evidence type="ECO:0000256" key="2">
    <source>
        <dbReference type="SAM" id="SignalP"/>
    </source>
</evidence>